<feature type="domain" description="AB hydrolase-1" evidence="2">
    <location>
        <begin position="378"/>
        <end position="601"/>
    </location>
</feature>
<dbReference type="Pfam" id="PF07993">
    <property type="entry name" value="NAD_binding_4"/>
    <property type="match status" value="1"/>
</dbReference>
<protein>
    <submittedName>
        <fullName evidence="3">MxaA domain-containing protein</fullName>
    </submittedName>
</protein>
<dbReference type="Gene3D" id="3.40.50.1820">
    <property type="entry name" value="alpha/beta hydrolase"/>
    <property type="match status" value="1"/>
</dbReference>
<gene>
    <name evidence="3" type="ORF">GCM10010912_07690</name>
</gene>
<dbReference type="InterPro" id="IPR051783">
    <property type="entry name" value="NAD(P)-dependent_oxidoreduct"/>
</dbReference>
<feature type="domain" description="Thioester reductase (TE)" evidence="1">
    <location>
        <begin position="6"/>
        <end position="235"/>
    </location>
</feature>
<dbReference type="GO" id="GO:0005737">
    <property type="term" value="C:cytoplasm"/>
    <property type="evidence" value="ECO:0007669"/>
    <property type="project" value="TreeGrafter"/>
</dbReference>
<accession>A0A917FCK9</accession>
<evidence type="ECO:0000259" key="2">
    <source>
        <dbReference type="Pfam" id="PF12697"/>
    </source>
</evidence>
<reference evidence="3" key="2">
    <citation type="submission" date="2020-09" db="EMBL/GenBank/DDBJ databases">
        <authorList>
            <person name="Sun Q."/>
            <person name="Zhou Y."/>
        </authorList>
    </citation>
    <scope>NUCLEOTIDE SEQUENCE</scope>
    <source>
        <strain evidence="3">CGMCC 1.16134</strain>
    </source>
</reference>
<dbReference type="Pfam" id="PF12697">
    <property type="entry name" value="Abhydrolase_6"/>
    <property type="match status" value="1"/>
</dbReference>
<comment type="caution">
    <text evidence="3">The sequence shown here is derived from an EMBL/GenBank/DDBJ whole genome shotgun (WGS) entry which is preliminary data.</text>
</comment>
<dbReference type="InterPro" id="IPR013120">
    <property type="entry name" value="FAR_NAD-bd"/>
</dbReference>
<organism evidence="3 4">
    <name type="scientific">Paenibacillus albidus</name>
    <dbReference type="NCBI Taxonomy" id="2041023"/>
    <lineage>
        <taxon>Bacteria</taxon>
        <taxon>Bacillati</taxon>
        <taxon>Bacillota</taxon>
        <taxon>Bacilli</taxon>
        <taxon>Bacillales</taxon>
        <taxon>Paenibacillaceae</taxon>
        <taxon>Paenibacillus</taxon>
    </lineage>
</organism>
<dbReference type="Gene3D" id="3.40.50.720">
    <property type="entry name" value="NAD(P)-binding Rossmann-like Domain"/>
    <property type="match status" value="1"/>
</dbReference>
<dbReference type="InterPro" id="IPR000073">
    <property type="entry name" value="AB_hydrolase_1"/>
</dbReference>
<reference evidence="3" key="1">
    <citation type="journal article" date="2014" name="Int. J. Syst. Evol. Microbiol.">
        <title>Complete genome sequence of Corynebacterium casei LMG S-19264T (=DSM 44701T), isolated from a smear-ripened cheese.</title>
        <authorList>
            <consortium name="US DOE Joint Genome Institute (JGI-PGF)"/>
            <person name="Walter F."/>
            <person name="Albersmeier A."/>
            <person name="Kalinowski J."/>
            <person name="Ruckert C."/>
        </authorList>
    </citation>
    <scope>NUCLEOTIDE SEQUENCE</scope>
    <source>
        <strain evidence="3">CGMCC 1.16134</strain>
    </source>
</reference>
<keyword evidence="4" id="KW-1185">Reference proteome</keyword>
<dbReference type="InterPro" id="IPR036291">
    <property type="entry name" value="NAD(P)-bd_dom_sf"/>
</dbReference>
<sequence length="616" mass="67220">MSHIFLTGGTGFIGQNILKAVLQQGDTLTVLVRSIPKFTLLLKRLGLEHHPAITAVTGDLTQPLLGLGAGDLQRVCTVDHIIHAGGPMDIQLGESEARGVFAEAARQMAGLADRIHAYRGLKQFIHIVGFKSPVSGQDLADPQALQASLAHEPPYERMKFLADLHLRQAAQAAGYPLSVVHPGVVIGDTATGATEQLGGLGVMVHAVRNKLMAVSPGGKRYWLPLVHVDHLAAFITALALEDQPETQTYYVLDSQQESPHMPQLLAEISRELRVPGPLAAIPPSLVSAALGSRLGRKLGIPPESLDFIVNRDYPLENTRRIQHKYGLDYALKGAILPRVIADLDYRLSHPSDLPVPYALGRRGTLATVENCNGAGAPILIVPGTFSGADVLLPLARELGHTRIWLADLPGMGRTPYHHQGNILAGHVQALVDAITVHNTPVTLVGHSYGALLAAKVMEQIPDRIHSLVLLQPVFHPAPSKWKYPYITKKLLSRITAKSLKAALVAESCFDTEADIPPEYVQYVLGELRSPRVRTTLAGVLAQLTRSESFELNPEQWDAGKVRMIWGTHDTNYEIPERYRHLPVERLPYGHHFPLSHPHETALLLKAHTESGRLLSL</sequence>
<dbReference type="PANTHER" id="PTHR48079">
    <property type="entry name" value="PROTEIN YEEZ"/>
    <property type="match status" value="1"/>
</dbReference>
<dbReference type="Proteomes" id="UP000637643">
    <property type="component" value="Unassembled WGS sequence"/>
</dbReference>
<dbReference type="PANTHER" id="PTHR48079:SF6">
    <property type="entry name" value="NAD(P)-BINDING DOMAIN-CONTAINING PROTEIN-RELATED"/>
    <property type="match status" value="1"/>
</dbReference>
<evidence type="ECO:0000259" key="1">
    <source>
        <dbReference type="Pfam" id="PF07993"/>
    </source>
</evidence>
<dbReference type="GO" id="GO:0004029">
    <property type="term" value="F:aldehyde dehydrogenase (NAD+) activity"/>
    <property type="evidence" value="ECO:0007669"/>
    <property type="project" value="TreeGrafter"/>
</dbReference>
<evidence type="ECO:0000313" key="4">
    <source>
        <dbReference type="Proteomes" id="UP000637643"/>
    </source>
</evidence>
<proteinExistence type="predicted"/>
<dbReference type="InterPro" id="IPR029058">
    <property type="entry name" value="AB_hydrolase_fold"/>
</dbReference>
<name>A0A917FCK9_9BACL</name>
<dbReference type="SUPFAM" id="SSF53474">
    <property type="entry name" value="alpha/beta-Hydrolases"/>
    <property type="match status" value="1"/>
</dbReference>
<dbReference type="EMBL" id="BMKR01000003">
    <property type="protein sequence ID" value="GGF65121.1"/>
    <property type="molecule type" value="Genomic_DNA"/>
</dbReference>
<dbReference type="SUPFAM" id="SSF51735">
    <property type="entry name" value="NAD(P)-binding Rossmann-fold domains"/>
    <property type="match status" value="1"/>
</dbReference>
<dbReference type="RefSeq" id="WP_189022286.1">
    <property type="nucleotide sequence ID" value="NZ_BMKR01000003.1"/>
</dbReference>
<evidence type="ECO:0000313" key="3">
    <source>
        <dbReference type="EMBL" id="GGF65121.1"/>
    </source>
</evidence>
<dbReference type="AlphaFoldDB" id="A0A917FCK9"/>